<accession>A0A6J8D9I2</accession>
<dbReference type="AlphaFoldDB" id="A0A6J8D9I2"/>
<organism evidence="2 3">
    <name type="scientific">Mytilus coruscus</name>
    <name type="common">Sea mussel</name>
    <dbReference type="NCBI Taxonomy" id="42192"/>
    <lineage>
        <taxon>Eukaryota</taxon>
        <taxon>Metazoa</taxon>
        <taxon>Spiralia</taxon>
        <taxon>Lophotrochozoa</taxon>
        <taxon>Mollusca</taxon>
        <taxon>Bivalvia</taxon>
        <taxon>Autobranchia</taxon>
        <taxon>Pteriomorphia</taxon>
        <taxon>Mytilida</taxon>
        <taxon>Mytiloidea</taxon>
        <taxon>Mytilidae</taxon>
        <taxon>Mytilinae</taxon>
        <taxon>Mytilus</taxon>
    </lineage>
</organism>
<keyword evidence="3" id="KW-1185">Reference proteome</keyword>
<evidence type="ECO:0000256" key="1">
    <source>
        <dbReference type="SAM" id="MobiDB-lite"/>
    </source>
</evidence>
<evidence type="ECO:0000313" key="2">
    <source>
        <dbReference type="EMBL" id="CAC5404735.1"/>
    </source>
</evidence>
<feature type="compositionally biased region" description="Acidic residues" evidence="1">
    <location>
        <begin position="109"/>
        <end position="118"/>
    </location>
</feature>
<dbReference type="Proteomes" id="UP000507470">
    <property type="component" value="Unassembled WGS sequence"/>
</dbReference>
<name>A0A6J8D9I2_MYTCO</name>
<sequence>MLARKAKAAEATKKEADKAKAKKADEEAKEKAVKKVVDEAATTKSADEEAEEVKAKNAANKRARKEATELLVLSKRARMAVKLAAKSLKEMKAKADEEARKVRTQKADEEAETEELIEEPVTVVNKAQPVVENTRPKERAQNSKTSMVDKQGDEATKTGPTKKCHPS</sequence>
<reference evidence="2 3" key="1">
    <citation type="submission" date="2020-06" db="EMBL/GenBank/DDBJ databases">
        <authorList>
            <person name="Li R."/>
            <person name="Bekaert M."/>
        </authorList>
    </citation>
    <scope>NUCLEOTIDE SEQUENCE [LARGE SCALE GENOMIC DNA]</scope>
    <source>
        <strain evidence="3">wild</strain>
    </source>
</reference>
<feature type="compositionally biased region" description="Basic and acidic residues" evidence="1">
    <location>
        <begin position="92"/>
        <end position="108"/>
    </location>
</feature>
<feature type="region of interest" description="Disordered" evidence="1">
    <location>
        <begin position="92"/>
        <end position="167"/>
    </location>
</feature>
<evidence type="ECO:0000313" key="3">
    <source>
        <dbReference type="Proteomes" id="UP000507470"/>
    </source>
</evidence>
<feature type="region of interest" description="Disordered" evidence="1">
    <location>
        <begin position="1"/>
        <end position="64"/>
    </location>
</feature>
<protein>
    <submittedName>
        <fullName evidence="2">Uncharacterized protein</fullName>
    </submittedName>
</protein>
<gene>
    <name evidence="2" type="ORF">MCOR_38492</name>
</gene>
<feature type="compositionally biased region" description="Basic and acidic residues" evidence="1">
    <location>
        <begin position="7"/>
        <end position="38"/>
    </location>
</feature>
<dbReference type="EMBL" id="CACVKT020007029">
    <property type="protein sequence ID" value="CAC5404735.1"/>
    <property type="molecule type" value="Genomic_DNA"/>
</dbReference>
<proteinExistence type="predicted"/>